<evidence type="ECO:0000313" key="3">
    <source>
        <dbReference type="EMBL" id="GGI02389.1"/>
    </source>
</evidence>
<name>A0A8J3A7A1_9ACTN</name>
<evidence type="ECO:0000256" key="1">
    <source>
        <dbReference type="SAM" id="MobiDB-lite"/>
    </source>
</evidence>
<feature type="transmembrane region" description="Helical" evidence="2">
    <location>
        <begin position="39"/>
        <end position="57"/>
    </location>
</feature>
<comment type="caution">
    <text evidence="3">The sequence shown here is derived from an EMBL/GenBank/DDBJ whole genome shotgun (WGS) entry which is preliminary data.</text>
</comment>
<gene>
    <name evidence="3" type="ORF">GCM10011354_00190</name>
</gene>
<reference evidence="3" key="1">
    <citation type="journal article" date="2014" name="Int. J. Syst. Evol. Microbiol.">
        <title>Complete genome sequence of Corynebacterium casei LMG S-19264T (=DSM 44701T), isolated from a smear-ripened cheese.</title>
        <authorList>
            <consortium name="US DOE Joint Genome Institute (JGI-PGF)"/>
            <person name="Walter F."/>
            <person name="Albersmeier A."/>
            <person name="Kalinowski J."/>
            <person name="Ruckert C."/>
        </authorList>
    </citation>
    <scope>NUCLEOTIDE SEQUENCE</scope>
    <source>
        <strain evidence="3">CGMCC 1.14988</strain>
    </source>
</reference>
<accession>A0A8J3A7A1</accession>
<feature type="region of interest" description="Disordered" evidence="1">
    <location>
        <begin position="82"/>
        <end position="104"/>
    </location>
</feature>
<evidence type="ECO:0000313" key="4">
    <source>
        <dbReference type="Proteomes" id="UP000650511"/>
    </source>
</evidence>
<keyword evidence="2" id="KW-0472">Membrane</keyword>
<dbReference type="RefSeq" id="WP_130648084.1">
    <property type="nucleotide sequence ID" value="NZ_BMHA01000001.1"/>
</dbReference>
<organism evidence="3 4">
    <name type="scientific">Egicoccus halophilus</name>
    <dbReference type="NCBI Taxonomy" id="1670830"/>
    <lineage>
        <taxon>Bacteria</taxon>
        <taxon>Bacillati</taxon>
        <taxon>Actinomycetota</taxon>
        <taxon>Nitriliruptoria</taxon>
        <taxon>Egicoccales</taxon>
        <taxon>Egicoccaceae</taxon>
        <taxon>Egicoccus</taxon>
    </lineage>
</organism>
<dbReference type="Proteomes" id="UP000650511">
    <property type="component" value="Unassembled WGS sequence"/>
</dbReference>
<dbReference type="AlphaFoldDB" id="A0A8J3A7A1"/>
<dbReference type="OrthoDB" id="6183775at2"/>
<feature type="transmembrane region" description="Helical" evidence="2">
    <location>
        <begin position="113"/>
        <end position="145"/>
    </location>
</feature>
<evidence type="ECO:0008006" key="5">
    <source>
        <dbReference type="Google" id="ProtNLM"/>
    </source>
</evidence>
<dbReference type="EMBL" id="BMHA01000001">
    <property type="protein sequence ID" value="GGI02389.1"/>
    <property type="molecule type" value="Genomic_DNA"/>
</dbReference>
<keyword evidence="2" id="KW-1133">Transmembrane helix</keyword>
<protein>
    <recommendedName>
        <fullName evidence="5">Tripartite tricarboxylate transporter TctB family protein</fullName>
    </recommendedName>
</protein>
<feature type="transmembrane region" description="Helical" evidence="2">
    <location>
        <begin position="151"/>
        <end position="168"/>
    </location>
</feature>
<keyword evidence="4" id="KW-1185">Reference proteome</keyword>
<proteinExistence type="predicted"/>
<sequence>MAHGDKRDAAQAVVLWALLLLFILAGLQAGGFRSQSRPLPLFLGGSGVFVTSTLLIGRGMQWWRRRPIRDVPGREATADHIDISGVAHEPGPPGGQSDEGTDPLSSGELGASLAYWGVFAGYLLMIFLVGFHLASFGFVAGFLLLRGELRWPFAIAGAGALVVVFVTLERLYNLRLPAAFWA</sequence>
<keyword evidence="2" id="KW-0812">Transmembrane</keyword>
<reference evidence="3" key="2">
    <citation type="submission" date="2020-09" db="EMBL/GenBank/DDBJ databases">
        <authorList>
            <person name="Sun Q."/>
            <person name="Zhou Y."/>
        </authorList>
    </citation>
    <scope>NUCLEOTIDE SEQUENCE</scope>
    <source>
        <strain evidence="3">CGMCC 1.14988</strain>
    </source>
</reference>
<evidence type="ECO:0000256" key="2">
    <source>
        <dbReference type="SAM" id="Phobius"/>
    </source>
</evidence>